<dbReference type="EMBL" id="JAHXPT010000019">
    <property type="protein sequence ID" value="MBW6411782.1"/>
    <property type="molecule type" value="Genomic_DNA"/>
</dbReference>
<feature type="transmembrane region" description="Helical" evidence="6">
    <location>
        <begin position="202"/>
        <end position="220"/>
    </location>
</feature>
<keyword evidence="4 6" id="KW-1133">Transmembrane helix</keyword>
<keyword evidence="8" id="KW-1185">Reference proteome</keyword>
<feature type="transmembrane region" description="Helical" evidence="6">
    <location>
        <begin position="78"/>
        <end position="95"/>
    </location>
</feature>
<evidence type="ECO:0000256" key="4">
    <source>
        <dbReference type="ARBA" id="ARBA00022989"/>
    </source>
</evidence>
<dbReference type="Proteomes" id="UP001519921">
    <property type="component" value="Unassembled WGS sequence"/>
</dbReference>
<gene>
    <name evidence="7" type="ORF">KYD98_17000</name>
</gene>
<evidence type="ECO:0000256" key="3">
    <source>
        <dbReference type="ARBA" id="ARBA00022692"/>
    </source>
</evidence>
<reference evidence="7 8" key="1">
    <citation type="submission" date="2021-07" db="EMBL/GenBank/DDBJ databases">
        <title>Clostridium weizhouense sp. nov., an anaerobic bacterium isolated from activated sludge of Petroleum wastewater.</title>
        <authorList>
            <person name="Li Q."/>
        </authorList>
    </citation>
    <scope>NUCLEOTIDE SEQUENCE [LARGE SCALE GENOMIC DNA]</scope>
    <source>
        <strain evidence="7 8">YB-6</strain>
    </source>
</reference>
<evidence type="ECO:0000313" key="7">
    <source>
        <dbReference type="EMBL" id="MBW6411782.1"/>
    </source>
</evidence>
<keyword evidence="2" id="KW-1003">Cell membrane</keyword>
<sequence length="221" mass="25017">MLSLFFIFRPILIGFFTGFFASIPLGPSGIESINRSISDGFREGYKVSFGAVSADLLYIIIINLGLFKILNDNQRFEGLFWIVSGFVLILFNIISRKSSNLNKTTNKLNIKSSTNSFLNGHSFLTGFFITFFNPTTPSLWIALSGTILSVWRLKGDIYFTLALSSMFLGSLSWFFVLNLLAIKGFKMLKGDFSNTISKLLDYFLFILGIIFIIWGFIKFIF</sequence>
<name>A0ABS7ASW9_9CLOT</name>
<dbReference type="RefSeq" id="WP_219781247.1">
    <property type="nucleotide sequence ID" value="NZ_JAHXPT010000019.1"/>
</dbReference>
<keyword evidence="3 6" id="KW-0812">Transmembrane</keyword>
<feature type="transmembrane region" description="Helical" evidence="6">
    <location>
        <begin position="116"/>
        <end position="137"/>
    </location>
</feature>
<dbReference type="PANTHER" id="PTHR30086">
    <property type="entry name" value="ARGININE EXPORTER PROTEIN ARGO"/>
    <property type="match status" value="1"/>
</dbReference>
<evidence type="ECO:0000256" key="2">
    <source>
        <dbReference type="ARBA" id="ARBA00022475"/>
    </source>
</evidence>
<comment type="subcellular location">
    <subcellularLocation>
        <location evidence="1">Cell membrane</location>
        <topology evidence="1">Multi-pass membrane protein</topology>
    </subcellularLocation>
</comment>
<organism evidence="7 8">
    <name type="scientific">Clostridium weizhouense</name>
    <dbReference type="NCBI Taxonomy" id="2859781"/>
    <lineage>
        <taxon>Bacteria</taxon>
        <taxon>Bacillati</taxon>
        <taxon>Bacillota</taxon>
        <taxon>Clostridia</taxon>
        <taxon>Eubacteriales</taxon>
        <taxon>Clostridiaceae</taxon>
        <taxon>Clostridium</taxon>
    </lineage>
</organism>
<protein>
    <submittedName>
        <fullName evidence="7">LysE family translocator</fullName>
    </submittedName>
</protein>
<comment type="caution">
    <text evidence="7">The sequence shown here is derived from an EMBL/GenBank/DDBJ whole genome shotgun (WGS) entry which is preliminary data.</text>
</comment>
<feature type="transmembrane region" description="Helical" evidence="6">
    <location>
        <begin position="47"/>
        <end position="66"/>
    </location>
</feature>
<feature type="transmembrane region" description="Helical" evidence="6">
    <location>
        <begin position="6"/>
        <end position="26"/>
    </location>
</feature>
<dbReference type="InterPro" id="IPR001123">
    <property type="entry name" value="LeuE-type"/>
</dbReference>
<evidence type="ECO:0000256" key="1">
    <source>
        <dbReference type="ARBA" id="ARBA00004651"/>
    </source>
</evidence>
<evidence type="ECO:0000256" key="6">
    <source>
        <dbReference type="SAM" id="Phobius"/>
    </source>
</evidence>
<proteinExistence type="predicted"/>
<feature type="transmembrane region" description="Helical" evidence="6">
    <location>
        <begin position="157"/>
        <end position="181"/>
    </location>
</feature>
<accession>A0ABS7ASW9</accession>
<evidence type="ECO:0000313" key="8">
    <source>
        <dbReference type="Proteomes" id="UP001519921"/>
    </source>
</evidence>
<evidence type="ECO:0000256" key="5">
    <source>
        <dbReference type="ARBA" id="ARBA00023136"/>
    </source>
</evidence>
<keyword evidence="5 6" id="KW-0472">Membrane</keyword>
<dbReference type="Pfam" id="PF01810">
    <property type="entry name" value="LysE"/>
    <property type="match status" value="1"/>
</dbReference>
<dbReference type="PANTHER" id="PTHR30086:SF20">
    <property type="entry name" value="ARGININE EXPORTER PROTEIN ARGO-RELATED"/>
    <property type="match status" value="1"/>
</dbReference>